<reference evidence="2 3" key="1">
    <citation type="submission" date="2018-06" db="EMBL/GenBank/DDBJ databases">
        <authorList>
            <consortium name="Pathogen Informatics"/>
            <person name="Doyle S."/>
        </authorList>
    </citation>
    <scope>NUCLEOTIDE SEQUENCE [LARGE SCALE GENOMIC DNA]</scope>
    <source>
        <strain evidence="2 3">NCTC12410</strain>
    </source>
</reference>
<proteinExistence type="predicted"/>
<protein>
    <submittedName>
        <fullName evidence="2">Uncharacterized protein</fullName>
    </submittedName>
</protein>
<organism evidence="2 3">
    <name type="scientific">Helicobacter canis</name>
    <dbReference type="NCBI Taxonomy" id="29419"/>
    <lineage>
        <taxon>Bacteria</taxon>
        <taxon>Pseudomonadati</taxon>
        <taxon>Campylobacterota</taxon>
        <taxon>Epsilonproteobacteria</taxon>
        <taxon>Campylobacterales</taxon>
        <taxon>Helicobacteraceae</taxon>
        <taxon>Helicobacter</taxon>
    </lineage>
</organism>
<evidence type="ECO:0000313" key="2">
    <source>
        <dbReference type="EMBL" id="STO96591.1"/>
    </source>
</evidence>
<dbReference type="AlphaFoldDB" id="A0A377J286"/>
<dbReference type="EMBL" id="UGHV01000001">
    <property type="protein sequence ID" value="STO96591.1"/>
    <property type="molecule type" value="Genomic_DNA"/>
</dbReference>
<sequence>MKYVATQGQDTSKGVRKNAKKNAKKPRVKIVKKSAKQC</sequence>
<dbReference type="Proteomes" id="UP000254841">
    <property type="component" value="Unassembled WGS sequence"/>
</dbReference>
<feature type="region of interest" description="Disordered" evidence="1">
    <location>
        <begin position="1"/>
        <end position="38"/>
    </location>
</feature>
<evidence type="ECO:0000313" key="3">
    <source>
        <dbReference type="Proteomes" id="UP000254841"/>
    </source>
</evidence>
<feature type="compositionally biased region" description="Polar residues" evidence="1">
    <location>
        <begin position="1"/>
        <end position="12"/>
    </location>
</feature>
<feature type="compositionally biased region" description="Basic residues" evidence="1">
    <location>
        <begin position="14"/>
        <end position="38"/>
    </location>
</feature>
<evidence type="ECO:0000256" key="1">
    <source>
        <dbReference type="SAM" id="MobiDB-lite"/>
    </source>
</evidence>
<accession>A0A377J286</accession>
<name>A0A377J286_9HELI</name>
<gene>
    <name evidence="2" type="ORF">NCTC12410_00405</name>
</gene>